<reference evidence="3" key="1">
    <citation type="journal article" date="2019" name="Int. J. Syst. Evol. Microbiol.">
        <title>The Global Catalogue of Microorganisms (GCM) 10K type strain sequencing project: providing services to taxonomists for standard genome sequencing and annotation.</title>
        <authorList>
            <consortium name="The Broad Institute Genomics Platform"/>
            <consortium name="The Broad Institute Genome Sequencing Center for Infectious Disease"/>
            <person name="Wu L."/>
            <person name="Ma J."/>
        </authorList>
    </citation>
    <scope>NUCLEOTIDE SEQUENCE [LARGE SCALE GENOMIC DNA]</scope>
    <source>
        <strain evidence="3">CCUG 61484</strain>
    </source>
</reference>
<evidence type="ECO:0000256" key="1">
    <source>
        <dbReference type="SAM" id="Phobius"/>
    </source>
</evidence>
<feature type="transmembrane region" description="Helical" evidence="1">
    <location>
        <begin position="21"/>
        <end position="44"/>
    </location>
</feature>
<keyword evidence="3" id="KW-1185">Reference proteome</keyword>
<proteinExistence type="predicted"/>
<evidence type="ECO:0000313" key="3">
    <source>
        <dbReference type="Proteomes" id="UP001597010"/>
    </source>
</evidence>
<dbReference type="Proteomes" id="UP001597010">
    <property type="component" value="Unassembled WGS sequence"/>
</dbReference>
<evidence type="ECO:0000313" key="2">
    <source>
        <dbReference type="EMBL" id="MFD0793977.1"/>
    </source>
</evidence>
<gene>
    <name evidence="2" type="ORF">ACFQZX_10120</name>
</gene>
<sequence length="105" mass="12045">MLNSKGVVRQFNKPYYTINNLISIICVLGLIKYGAGFIALAILFKLSGYAFLILYQHYVKNRSILYFQNAGFSIRRLYLRSFGADMIRFLLLGLITIFILHGIKS</sequence>
<accession>A0ABW3AST7</accession>
<keyword evidence="1" id="KW-0472">Membrane</keyword>
<dbReference type="EMBL" id="JBHTHZ010000005">
    <property type="protein sequence ID" value="MFD0793977.1"/>
    <property type="molecule type" value="Genomic_DNA"/>
</dbReference>
<dbReference type="RefSeq" id="WP_377114586.1">
    <property type="nucleotide sequence ID" value="NZ_JBHTHZ010000005.1"/>
</dbReference>
<keyword evidence="1" id="KW-1133">Transmembrane helix</keyword>
<keyword evidence="1" id="KW-0812">Transmembrane</keyword>
<feature type="transmembrane region" description="Helical" evidence="1">
    <location>
        <begin position="86"/>
        <end position="103"/>
    </location>
</feature>
<comment type="caution">
    <text evidence="2">The sequence shown here is derived from an EMBL/GenBank/DDBJ whole genome shotgun (WGS) entry which is preliminary data.</text>
</comment>
<name>A0ABW3AST7_9SPHI</name>
<protein>
    <submittedName>
        <fullName evidence="2">Uncharacterized protein</fullName>
    </submittedName>
</protein>
<organism evidence="2 3">
    <name type="scientific">Mucilaginibacter litoreus</name>
    <dbReference type="NCBI Taxonomy" id="1048221"/>
    <lineage>
        <taxon>Bacteria</taxon>
        <taxon>Pseudomonadati</taxon>
        <taxon>Bacteroidota</taxon>
        <taxon>Sphingobacteriia</taxon>
        <taxon>Sphingobacteriales</taxon>
        <taxon>Sphingobacteriaceae</taxon>
        <taxon>Mucilaginibacter</taxon>
    </lineage>
</organism>